<comment type="caution">
    <text evidence="10">The sequence shown here is derived from an EMBL/GenBank/DDBJ whole genome shotgun (WGS) entry which is preliminary data.</text>
</comment>
<feature type="region of interest" description="Disordered" evidence="7">
    <location>
        <begin position="814"/>
        <end position="912"/>
    </location>
</feature>
<evidence type="ECO:0000256" key="5">
    <source>
        <dbReference type="ARBA" id="ARBA00023242"/>
    </source>
</evidence>
<sequence>MRNSRRNKRRRTAPISEMSASTVGTMSSVENDALALLALKSAPASPRRASWTSDMILKQPIARLETRDFEHLIRTKKVTIGRNSSSGTVDVNMGNSSFISRRHIEIRYEEPNFYMSCLGKNGLFVDGTFQRKGPFPSPLPRKCEFRFPSTKVRIIFESLINADSGDDDSIDESNSTTTSESYVAERHQKLTPFLFPNNPASFGKREHLSATPPSHLKNEFLCRDSNHGSPTSEMIVIAGEVPLNCSTNANSRSSNVNPTYTLVSDDNRGGISTNNSNTVSVTVSTRPVHLITTASSASSSSAHSSKNSHHQMQSVAPLKINIPDPMESTYSPFPSPTGTISVPNSCPASPGSGSCRRNIGADLQMVYHAVTTARSGAHQEKHDDDGKPPFSYAQLIVQAIASTPDHQLTLSGIYSYITKNYPYYRTADKGWQNSIRHNLSLNRYFIKVPRSQEEPGKGSFWRIDPQSEAKLIDQAFRRRRQRGVPCFRAPFALSTRSAPASPTHMGGLATPDSLSREGSPTGDYSDGVGQSSQNTSVSLHPHHLLSHNGAKVSQSAPGSPKQVSTVLIGGTPKPGTVIAMGQPHHLLPSHFISNNSDGSVSSNGSASHQNSLNGAEVTTKSVLNVAGGAGTIVLLRQDEDVGSPQGQTIIVRTPNFGNQVHYGGNQSGSGSVAPPAGFYLPIKTPLNNLDNSKSLNDPGSSSPPSATSSVAGNNNTSPNSVDTATSQNSTTKAGISVVQLSSPTNNNNTSNGNQNNVPTSTSNSTTQNHSKTNSNVSISGSRFANNPEYQTFTMERIITEALVMSNVGCNNSNKLGNSNTNNSNNENKNYSTSLHTRQSTFGDSSNGHGNNNGVLIENHHPRKRAIAVDRSEDENDEVSEDHVSDSSGKGRRSSSPASNSNGNSTNGKRMKV</sequence>
<dbReference type="CDD" id="cd20054">
    <property type="entry name" value="FH_FOXK1"/>
    <property type="match status" value="1"/>
</dbReference>
<dbReference type="PANTHER" id="PTHR45881:SF7">
    <property type="entry name" value="CHECKPOINT SUPPRESSOR 1-LIKE, ISOFORM A-RELATED"/>
    <property type="match status" value="1"/>
</dbReference>
<dbReference type="FunFam" id="1.10.10.10:FF:000030">
    <property type="entry name" value="Forkhead box protein K2"/>
    <property type="match status" value="1"/>
</dbReference>
<evidence type="ECO:0000259" key="8">
    <source>
        <dbReference type="PROSITE" id="PS50006"/>
    </source>
</evidence>
<dbReference type="GO" id="GO:0000978">
    <property type="term" value="F:RNA polymerase II cis-regulatory region sequence-specific DNA binding"/>
    <property type="evidence" value="ECO:0007669"/>
    <property type="project" value="TreeGrafter"/>
</dbReference>
<evidence type="ECO:0000313" key="11">
    <source>
        <dbReference type="Proteomes" id="UP000708208"/>
    </source>
</evidence>
<feature type="DNA-binding region" description="Fork-head" evidence="6">
    <location>
        <begin position="387"/>
        <end position="482"/>
    </location>
</feature>
<evidence type="ECO:0000256" key="1">
    <source>
        <dbReference type="ARBA" id="ARBA00004123"/>
    </source>
</evidence>
<keyword evidence="3 6" id="KW-0238">DNA-binding</keyword>
<reference evidence="10" key="1">
    <citation type="submission" date="2021-06" db="EMBL/GenBank/DDBJ databases">
        <authorList>
            <person name="Hodson N. C."/>
            <person name="Mongue J. A."/>
            <person name="Jaron S. K."/>
        </authorList>
    </citation>
    <scope>NUCLEOTIDE SEQUENCE</scope>
</reference>
<dbReference type="SMART" id="SM00339">
    <property type="entry name" value="FH"/>
    <property type="match status" value="1"/>
</dbReference>
<protein>
    <recommendedName>
        <fullName evidence="12">Forkhead box protein K1</fullName>
    </recommendedName>
</protein>
<feature type="region of interest" description="Disordered" evidence="7">
    <location>
        <begin position="689"/>
        <end position="783"/>
    </location>
</feature>
<dbReference type="EMBL" id="CAJVCH010014217">
    <property type="protein sequence ID" value="CAG7677709.1"/>
    <property type="molecule type" value="Genomic_DNA"/>
</dbReference>
<evidence type="ECO:0000256" key="2">
    <source>
        <dbReference type="ARBA" id="ARBA00023015"/>
    </source>
</evidence>
<dbReference type="InterPro" id="IPR047394">
    <property type="entry name" value="FH_FOXK1"/>
</dbReference>
<keyword evidence="4" id="KW-0804">Transcription</keyword>
<feature type="compositionally biased region" description="Low complexity" evidence="7">
    <location>
        <begin position="689"/>
        <end position="709"/>
    </location>
</feature>
<dbReference type="PROSITE" id="PS00658">
    <property type="entry name" value="FORK_HEAD_2"/>
    <property type="match status" value="1"/>
</dbReference>
<feature type="region of interest" description="Disordered" evidence="7">
    <location>
        <begin position="293"/>
        <end position="313"/>
    </location>
</feature>
<dbReference type="OrthoDB" id="691130at2759"/>
<feature type="compositionally biased region" description="Low complexity" evidence="7">
    <location>
        <begin position="893"/>
        <end position="906"/>
    </location>
</feature>
<feature type="compositionally biased region" description="Low complexity" evidence="7">
    <location>
        <begin position="294"/>
        <end position="305"/>
    </location>
</feature>
<dbReference type="PROSITE" id="PS00657">
    <property type="entry name" value="FORK_HEAD_1"/>
    <property type="match status" value="1"/>
</dbReference>
<dbReference type="AlphaFoldDB" id="A0A8J2NHT1"/>
<feature type="compositionally biased region" description="Low complexity" evidence="7">
    <location>
        <begin position="745"/>
        <end position="775"/>
    </location>
</feature>
<accession>A0A8J2NHT1</accession>
<evidence type="ECO:0000256" key="7">
    <source>
        <dbReference type="SAM" id="MobiDB-lite"/>
    </source>
</evidence>
<evidence type="ECO:0000259" key="9">
    <source>
        <dbReference type="PROSITE" id="PS50039"/>
    </source>
</evidence>
<comment type="subcellular location">
    <subcellularLocation>
        <location evidence="1 6">Nucleus</location>
    </subcellularLocation>
</comment>
<feature type="region of interest" description="Disordered" evidence="7">
    <location>
        <begin position="591"/>
        <end position="612"/>
    </location>
</feature>
<organism evidence="10 11">
    <name type="scientific">Allacma fusca</name>
    <dbReference type="NCBI Taxonomy" id="39272"/>
    <lineage>
        <taxon>Eukaryota</taxon>
        <taxon>Metazoa</taxon>
        <taxon>Ecdysozoa</taxon>
        <taxon>Arthropoda</taxon>
        <taxon>Hexapoda</taxon>
        <taxon>Collembola</taxon>
        <taxon>Symphypleona</taxon>
        <taxon>Sminthuridae</taxon>
        <taxon>Allacma</taxon>
    </lineage>
</organism>
<feature type="compositionally biased region" description="Polar residues" evidence="7">
    <location>
        <begin position="710"/>
        <end position="744"/>
    </location>
</feature>
<dbReference type="GO" id="GO:0005634">
    <property type="term" value="C:nucleus"/>
    <property type="evidence" value="ECO:0007669"/>
    <property type="project" value="UniProtKB-SubCell"/>
</dbReference>
<feature type="compositionally biased region" description="Low complexity" evidence="7">
    <location>
        <begin position="814"/>
        <end position="833"/>
    </location>
</feature>
<feature type="compositionally biased region" description="Low complexity" evidence="7">
    <location>
        <begin position="842"/>
        <end position="853"/>
    </location>
</feature>
<keyword evidence="11" id="KW-1185">Reference proteome</keyword>
<evidence type="ECO:0000256" key="3">
    <source>
        <dbReference type="ARBA" id="ARBA00023125"/>
    </source>
</evidence>
<evidence type="ECO:0000256" key="4">
    <source>
        <dbReference type="ARBA" id="ARBA00023163"/>
    </source>
</evidence>
<feature type="domain" description="FHA" evidence="8">
    <location>
        <begin position="78"/>
        <end position="130"/>
    </location>
</feature>
<dbReference type="InterPro" id="IPR018122">
    <property type="entry name" value="TF_fork_head_CS_1"/>
</dbReference>
<keyword evidence="2" id="KW-0805">Transcription regulation</keyword>
<dbReference type="InterPro" id="IPR000253">
    <property type="entry name" value="FHA_dom"/>
</dbReference>
<feature type="compositionally biased region" description="Basic residues" evidence="7">
    <location>
        <begin position="1"/>
        <end position="12"/>
    </location>
</feature>
<dbReference type="InterPro" id="IPR030456">
    <property type="entry name" value="TF_fork_head_CS_2"/>
</dbReference>
<dbReference type="SMART" id="SM00240">
    <property type="entry name" value="FHA"/>
    <property type="match status" value="1"/>
</dbReference>
<feature type="region of interest" description="Disordered" evidence="7">
    <location>
        <begin position="496"/>
        <end position="538"/>
    </location>
</feature>
<gene>
    <name evidence="10" type="ORF">AFUS01_LOCUS2490</name>
</gene>
<proteinExistence type="predicted"/>
<feature type="region of interest" description="Disordered" evidence="7">
    <location>
        <begin position="1"/>
        <end position="20"/>
    </location>
</feature>
<feature type="domain" description="Fork-head" evidence="9">
    <location>
        <begin position="387"/>
        <end position="482"/>
    </location>
</feature>
<dbReference type="InterPro" id="IPR001766">
    <property type="entry name" value="Fork_head_dom"/>
</dbReference>
<dbReference type="PANTHER" id="PTHR45881">
    <property type="entry name" value="CHECKPOINT SUPPRESSOR 1-LIKE, ISOFORM A-RELATED"/>
    <property type="match status" value="1"/>
</dbReference>
<dbReference type="GO" id="GO:0000981">
    <property type="term" value="F:DNA-binding transcription factor activity, RNA polymerase II-specific"/>
    <property type="evidence" value="ECO:0007669"/>
    <property type="project" value="TreeGrafter"/>
</dbReference>
<name>A0A8J2NHT1_9HEXA</name>
<evidence type="ECO:0000256" key="6">
    <source>
        <dbReference type="PROSITE-ProRule" id="PRU00089"/>
    </source>
</evidence>
<dbReference type="Pfam" id="PF00498">
    <property type="entry name" value="FHA"/>
    <property type="match status" value="1"/>
</dbReference>
<feature type="compositionally biased region" description="Low complexity" evidence="7">
    <location>
        <begin position="593"/>
        <end position="611"/>
    </location>
</feature>
<dbReference type="PROSITE" id="PS50039">
    <property type="entry name" value="FORK_HEAD_3"/>
    <property type="match status" value="1"/>
</dbReference>
<dbReference type="Pfam" id="PF00250">
    <property type="entry name" value="Forkhead"/>
    <property type="match status" value="1"/>
</dbReference>
<keyword evidence="5 6" id="KW-0539">Nucleus</keyword>
<dbReference type="PROSITE" id="PS50006">
    <property type="entry name" value="FHA_DOMAIN"/>
    <property type="match status" value="1"/>
</dbReference>
<evidence type="ECO:0000313" key="10">
    <source>
        <dbReference type="EMBL" id="CAG7677709.1"/>
    </source>
</evidence>
<evidence type="ECO:0008006" key="12">
    <source>
        <dbReference type="Google" id="ProtNLM"/>
    </source>
</evidence>
<dbReference type="CDD" id="cd22688">
    <property type="entry name" value="FHA_FOXK"/>
    <property type="match status" value="1"/>
</dbReference>
<dbReference type="Proteomes" id="UP000708208">
    <property type="component" value="Unassembled WGS sequence"/>
</dbReference>